<dbReference type="GO" id="GO:0000978">
    <property type="term" value="F:RNA polymerase II cis-regulatory region sequence-specific DNA binding"/>
    <property type="evidence" value="ECO:0007669"/>
    <property type="project" value="TreeGrafter"/>
</dbReference>
<dbReference type="EMBL" id="JBBCAQ010000013">
    <property type="protein sequence ID" value="KAK7600747.1"/>
    <property type="molecule type" value="Genomic_DNA"/>
</dbReference>
<protein>
    <submittedName>
        <fullName evidence="6">Uncharacterized protein</fullName>
    </submittedName>
</protein>
<dbReference type="PANTHER" id="PTHR15741:SF37">
    <property type="entry name" value="LD38259P"/>
    <property type="match status" value="1"/>
</dbReference>
<name>A0AAN9TN31_9HEMI</name>
<evidence type="ECO:0000256" key="4">
    <source>
        <dbReference type="ARBA" id="ARBA00023163"/>
    </source>
</evidence>
<dbReference type="PANTHER" id="PTHR15741">
    <property type="entry name" value="BASIC HELIX-LOOP-HELIX ZIP TRANSCRIPTION FACTOR"/>
    <property type="match status" value="1"/>
</dbReference>
<dbReference type="GO" id="GO:0000981">
    <property type="term" value="F:DNA-binding transcription factor activity, RNA polymerase II-specific"/>
    <property type="evidence" value="ECO:0007669"/>
    <property type="project" value="TreeGrafter"/>
</dbReference>
<accession>A0AAN9TN31</accession>
<evidence type="ECO:0000256" key="3">
    <source>
        <dbReference type="ARBA" id="ARBA00023125"/>
    </source>
</evidence>
<dbReference type="GO" id="GO:0005634">
    <property type="term" value="C:nucleus"/>
    <property type="evidence" value="ECO:0007669"/>
    <property type="project" value="UniProtKB-SubCell"/>
</dbReference>
<keyword evidence="7" id="KW-1185">Reference proteome</keyword>
<gene>
    <name evidence="6" type="ORF">V9T40_009885</name>
</gene>
<dbReference type="InterPro" id="IPR052207">
    <property type="entry name" value="Max-like/E-box_TFs"/>
</dbReference>
<comment type="caution">
    <text evidence="6">The sequence shown here is derived from an EMBL/GenBank/DDBJ whole genome shotgun (WGS) entry which is preliminary data.</text>
</comment>
<evidence type="ECO:0000313" key="6">
    <source>
        <dbReference type="EMBL" id="KAK7600747.1"/>
    </source>
</evidence>
<dbReference type="Proteomes" id="UP001367676">
    <property type="component" value="Unassembled WGS sequence"/>
</dbReference>
<organism evidence="6 7">
    <name type="scientific">Parthenolecanium corni</name>
    <dbReference type="NCBI Taxonomy" id="536013"/>
    <lineage>
        <taxon>Eukaryota</taxon>
        <taxon>Metazoa</taxon>
        <taxon>Ecdysozoa</taxon>
        <taxon>Arthropoda</taxon>
        <taxon>Hexapoda</taxon>
        <taxon>Insecta</taxon>
        <taxon>Pterygota</taxon>
        <taxon>Neoptera</taxon>
        <taxon>Paraneoptera</taxon>
        <taxon>Hemiptera</taxon>
        <taxon>Sternorrhyncha</taxon>
        <taxon>Coccoidea</taxon>
        <taxon>Coccidae</taxon>
        <taxon>Parthenolecanium</taxon>
    </lineage>
</organism>
<sequence length="196" mass="22079">MSFGDAGTCSVIVLKRNIGVCQFASPLDVDIHSKPEAVVLEGKYWKRKLSAVTAEYKRWRLFYQKFASSPVREPEALNGIMDWNSQNSVVNTTMMMDEDYMSLMSDTLFSTLSSNQPFPFPDTREIGESTFSNDSPLPLIFFFIVEPKDVLIDSLFVLSLVPYNFVFNRITESTIQLEVGTESESNADFQSSMSSG</sequence>
<keyword evidence="4" id="KW-0804">Transcription</keyword>
<reference evidence="6 7" key="1">
    <citation type="submission" date="2024-03" db="EMBL/GenBank/DDBJ databases">
        <title>Adaptation during the transition from Ophiocordyceps entomopathogen to insect associate is accompanied by gene loss and intensified selection.</title>
        <authorList>
            <person name="Ward C.M."/>
            <person name="Onetto C.A."/>
            <person name="Borneman A.R."/>
        </authorList>
    </citation>
    <scope>NUCLEOTIDE SEQUENCE [LARGE SCALE GENOMIC DNA]</scope>
    <source>
        <strain evidence="6">AWRI1</strain>
        <tissue evidence="6">Single Adult Female</tissue>
    </source>
</reference>
<comment type="subcellular location">
    <subcellularLocation>
        <location evidence="1">Nucleus</location>
    </subcellularLocation>
</comment>
<evidence type="ECO:0000313" key="7">
    <source>
        <dbReference type="Proteomes" id="UP001367676"/>
    </source>
</evidence>
<keyword evidence="2" id="KW-0805">Transcription regulation</keyword>
<evidence type="ECO:0000256" key="1">
    <source>
        <dbReference type="ARBA" id="ARBA00004123"/>
    </source>
</evidence>
<evidence type="ECO:0000256" key="5">
    <source>
        <dbReference type="ARBA" id="ARBA00023242"/>
    </source>
</evidence>
<keyword evidence="5" id="KW-0539">Nucleus</keyword>
<proteinExistence type="predicted"/>
<dbReference type="AlphaFoldDB" id="A0AAN9TN31"/>
<evidence type="ECO:0000256" key="2">
    <source>
        <dbReference type="ARBA" id="ARBA00023015"/>
    </source>
</evidence>
<keyword evidence="3" id="KW-0238">DNA-binding</keyword>